<name>A0AAW0AMI6_9AGAR</name>
<dbReference type="EMBL" id="JAWWNJ010000057">
    <property type="protein sequence ID" value="KAK7014304.1"/>
    <property type="molecule type" value="Genomic_DNA"/>
</dbReference>
<protein>
    <submittedName>
        <fullName evidence="2">Uncharacterized protein</fullName>
    </submittedName>
</protein>
<keyword evidence="3" id="KW-1185">Reference proteome</keyword>
<dbReference type="AlphaFoldDB" id="A0AAW0AMI6"/>
<proteinExistence type="predicted"/>
<dbReference type="SUPFAM" id="SSF51735">
    <property type="entry name" value="NAD(P)-binding Rossmann-fold domains"/>
    <property type="match status" value="1"/>
</dbReference>
<comment type="caution">
    <text evidence="2">The sequence shown here is derived from an EMBL/GenBank/DDBJ whole genome shotgun (WGS) entry which is preliminary data.</text>
</comment>
<evidence type="ECO:0000313" key="2">
    <source>
        <dbReference type="EMBL" id="KAK7014304.1"/>
    </source>
</evidence>
<sequence>IVSGANRGIGYGLASFARRPNTFVLTGAVAAAAQSSIAMSNSSRANKKMKRLPSRGDQKNAGREDVVIASRIHRDVVNTPSLRFREHFEVKTLGPVILFQASDKLLLASSPT</sequence>
<feature type="non-terminal residue" evidence="2">
    <location>
        <position position="1"/>
    </location>
</feature>
<organism evidence="2 3">
    <name type="scientific">Favolaschia claudopus</name>
    <dbReference type="NCBI Taxonomy" id="2862362"/>
    <lineage>
        <taxon>Eukaryota</taxon>
        <taxon>Fungi</taxon>
        <taxon>Dikarya</taxon>
        <taxon>Basidiomycota</taxon>
        <taxon>Agaricomycotina</taxon>
        <taxon>Agaricomycetes</taxon>
        <taxon>Agaricomycetidae</taxon>
        <taxon>Agaricales</taxon>
        <taxon>Marasmiineae</taxon>
        <taxon>Mycenaceae</taxon>
        <taxon>Favolaschia</taxon>
    </lineage>
</organism>
<feature type="compositionally biased region" description="Basic and acidic residues" evidence="1">
    <location>
        <begin position="54"/>
        <end position="63"/>
    </location>
</feature>
<reference evidence="2 3" key="1">
    <citation type="journal article" date="2024" name="J Genomics">
        <title>Draft genome sequencing and assembly of Favolaschia claudopus CIRM-BRFM 2984 isolated from oak limbs.</title>
        <authorList>
            <person name="Navarro D."/>
            <person name="Drula E."/>
            <person name="Chaduli D."/>
            <person name="Cazenave R."/>
            <person name="Ahrendt S."/>
            <person name="Wang J."/>
            <person name="Lipzen A."/>
            <person name="Daum C."/>
            <person name="Barry K."/>
            <person name="Grigoriev I.V."/>
            <person name="Favel A."/>
            <person name="Rosso M.N."/>
            <person name="Martin F."/>
        </authorList>
    </citation>
    <scope>NUCLEOTIDE SEQUENCE [LARGE SCALE GENOMIC DNA]</scope>
    <source>
        <strain evidence="2 3">CIRM-BRFM 2984</strain>
    </source>
</reference>
<evidence type="ECO:0000313" key="3">
    <source>
        <dbReference type="Proteomes" id="UP001362999"/>
    </source>
</evidence>
<feature type="non-terminal residue" evidence="2">
    <location>
        <position position="112"/>
    </location>
</feature>
<dbReference type="InterPro" id="IPR036291">
    <property type="entry name" value="NAD(P)-bd_dom_sf"/>
</dbReference>
<gene>
    <name evidence="2" type="ORF">R3P38DRAFT_2423736</name>
</gene>
<evidence type="ECO:0000256" key="1">
    <source>
        <dbReference type="SAM" id="MobiDB-lite"/>
    </source>
</evidence>
<accession>A0AAW0AMI6</accession>
<feature type="region of interest" description="Disordered" evidence="1">
    <location>
        <begin position="40"/>
        <end position="63"/>
    </location>
</feature>
<dbReference type="Proteomes" id="UP001362999">
    <property type="component" value="Unassembled WGS sequence"/>
</dbReference>